<feature type="transmembrane region" description="Helical" evidence="9">
    <location>
        <begin position="199"/>
        <end position="218"/>
    </location>
</feature>
<dbReference type="NCBIfam" id="TIGR00711">
    <property type="entry name" value="efflux_EmrB"/>
    <property type="match status" value="1"/>
</dbReference>
<keyword evidence="4" id="KW-1003">Cell membrane</keyword>
<evidence type="ECO:0000256" key="3">
    <source>
        <dbReference type="ARBA" id="ARBA00022448"/>
    </source>
</evidence>
<sequence length="480" mass="49912">MTHPTPHGRWTVLALCCLSLLIVSLDVTALNVALPSIQQDLDSSLSGLQWTVDGYTLALASLLMFSGSLADRVGRRRVFQVGLTVFTGASLLCSAAPGLGWLIAARVLQAIGGSMLNPVALSIISNVFPDSRERARAIGAWSGVVGISMAAGPIIGGALVESAGWRAIFWINVPIGLAALALTRRYVPESRAERPRRADPVGQALVVVLLATVTYAIIESPVRGWTSPLVAGCAGAALCALLGLLRYETRRVDPLIDLRFFRSVPFAGATVIAVAAFFSLGGFLFVSSLYLQDVRRLDALHAGLFLLPMALTALVAAPLSGRILAARGPRTPLVTAGAALCASAALQALTYSAHLAVAPLFCAYALFGIGFGMVTAPISHTAVSAMPRSQSGVAAAVASACRQFGQSLGVAVTGALMATGAHRGTAAFVQASRTAWWIIAGCGGAVLLLGTLTSGRWAQSTARRTAERLAAEETRTTVRT</sequence>
<dbReference type="InterPro" id="IPR004638">
    <property type="entry name" value="EmrB-like"/>
</dbReference>
<evidence type="ECO:0000256" key="9">
    <source>
        <dbReference type="SAM" id="Phobius"/>
    </source>
</evidence>
<feature type="transmembrane region" description="Helical" evidence="9">
    <location>
        <begin position="224"/>
        <end position="245"/>
    </location>
</feature>
<keyword evidence="8" id="KW-0046">Antibiotic resistance</keyword>
<feature type="transmembrane region" description="Helical" evidence="9">
    <location>
        <begin position="110"/>
        <end position="128"/>
    </location>
</feature>
<comment type="subcellular location">
    <subcellularLocation>
        <location evidence="1">Cell membrane</location>
        <topology evidence="1">Multi-pass membrane protein</topology>
    </subcellularLocation>
</comment>
<keyword evidence="5 9" id="KW-0812">Transmembrane</keyword>
<evidence type="ECO:0000256" key="6">
    <source>
        <dbReference type="ARBA" id="ARBA00022989"/>
    </source>
</evidence>
<dbReference type="Gene3D" id="1.20.1720.10">
    <property type="entry name" value="Multidrug resistance protein D"/>
    <property type="match status" value="1"/>
</dbReference>
<organism evidence="11 12">
    <name type="scientific">Streptomyces alboflavus</name>
    <dbReference type="NCBI Taxonomy" id="67267"/>
    <lineage>
        <taxon>Bacteria</taxon>
        <taxon>Bacillati</taxon>
        <taxon>Actinomycetota</taxon>
        <taxon>Actinomycetes</taxon>
        <taxon>Kitasatosporales</taxon>
        <taxon>Streptomycetaceae</taxon>
        <taxon>Streptomyces</taxon>
    </lineage>
</organism>
<dbReference type="GO" id="GO:0046677">
    <property type="term" value="P:response to antibiotic"/>
    <property type="evidence" value="ECO:0007669"/>
    <property type="project" value="UniProtKB-KW"/>
</dbReference>
<proteinExistence type="inferred from homology"/>
<dbReference type="InterPro" id="IPR011701">
    <property type="entry name" value="MFS"/>
</dbReference>
<dbReference type="STRING" id="67267.GCA_000716675_03583"/>
<feature type="transmembrane region" description="Helical" evidence="9">
    <location>
        <begin position="82"/>
        <end position="104"/>
    </location>
</feature>
<feature type="transmembrane region" description="Helical" evidence="9">
    <location>
        <begin position="266"/>
        <end position="287"/>
    </location>
</feature>
<evidence type="ECO:0000313" key="12">
    <source>
        <dbReference type="Proteomes" id="UP000195880"/>
    </source>
</evidence>
<evidence type="ECO:0000259" key="10">
    <source>
        <dbReference type="PROSITE" id="PS50850"/>
    </source>
</evidence>
<keyword evidence="6 9" id="KW-1133">Transmembrane helix</keyword>
<feature type="transmembrane region" description="Helical" evidence="9">
    <location>
        <begin position="356"/>
        <end position="378"/>
    </location>
</feature>
<dbReference type="EMBL" id="CP021748">
    <property type="protein sequence ID" value="ARX87490.1"/>
    <property type="molecule type" value="Genomic_DNA"/>
</dbReference>
<dbReference type="GO" id="GO:0005886">
    <property type="term" value="C:plasma membrane"/>
    <property type="evidence" value="ECO:0007669"/>
    <property type="project" value="UniProtKB-SubCell"/>
</dbReference>
<dbReference type="Pfam" id="PF07690">
    <property type="entry name" value="MFS_1"/>
    <property type="match status" value="1"/>
</dbReference>
<dbReference type="RefSeq" id="WP_087886417.1">
    <property type="nucleotide sequence ID" value="NZ_CP021748.1"/>
</dbReference>
<feature type="transmembrane region" description="Helical" evidence="9">
    <location>
        <begin position="12"/>
        <end position="34"/>
    </location>
</feature>
<feature type="transmembrane region" description="Helical" evidence="9">
    <location>
        <begin position="299"/>
        <end position="319"/>
    </location>
</feature>
<feature type="transmembrane region" description="Helical" evidence="9">
    <location>
        <begin position="435"/>
        <end position="458"/>
    </location>
</feature>
<dbReference type="eggNOG" id="COG0477">
    <property type="taxonomic scope" value="Bacteria"/>
</dbReference>
<keyword evidence="12" id="KW-1185">Reference proteome</keyword>
<dbReference type="PANTHER" id="PTHR42718">
    <property type="entry name" value="MAJOR FACILITATOR SUPERFAMILY MULTIDRUG TRANSPORTER MFSC"/>
    <property type="match status" value="1"/>
</dbReference>
<dbReference type="GO" id="GO:0022857">
    <property type="term" value="F:transmembrane transporter activity"/>
    <property type="evidence" value="ECO:0007669"/>
    <property type="project" value="InterPro"/>
</dbReference>
<dbReference type="Proteomes" id="UP000195880">
    <property type="component" value="Chromosome"/>
</dbReference>
<feature type="transmembrane region" description="Helical" evidence="9">
    <location>
        <begin position="140"/>
        <end position="161"/>
    </location>
</feature>
<dbReference type="InterPro" id="IPR036259">
    <property type="entry name" value="MFS_trans_sf"/>
</dbReference>
<comment type="similarity">
    <text evidence="2">Belongs to the major facilitator superfamily. EmrB family.</text>
</comment>
<evidence type="ECO:0000256" key="1">
    <source>
        <dbReference type="ARBA" id="ARBA00004651"/>
    </source>
</evidence>
<name>A0A1Z1WM75_9ACTN</name>
<dbReference type="OrthoDB" id="9781469at2"/>
<dbReference type="InterPro" id="IPR020846">
    <property type="entry name" value="MFS_dom"/>
</dbReference>
<keyword evidence="3" id="KW-0813">Transport</keyword>
<evidence type="ECO:0000256" key="8">
    <source>
        <dbReference type="ARBA" id="ARBA00023251"/>
    </source>
</evidence>
<evidence type="ECO:0000256" key="7">
    <source>
        <dbReference type="ARBA" id="ARBA00023136"/>
    </source>
</evidence>
<gene>
    <name evidence="11" type="ORF">SMD44_06971</name>
</gene>
<dbReference type="PRINTS" id="PR01036">
    <property type="entry name" value="TCRTETB"/>
</dbReference>
<protein>
    <submittedName>
        <fullName evidence="11">MFS transporter</fullName>
    </submittedName>
</protein>
<feature type="transmembrane region" description="Helical" evidence="9">
    <location>
        <begin position="331"/>
        <end position="350"/>
    </location>
</feature>
<keyword evidence="7 9" id="KW-0472">Membrane</keyword>
<evidence type="ECO:0000256" key="2">
    <source>
        <dbReference type="ARBA" id="ARBA00008537"/>
    </source>
</evidence>
<feature type="transmembrane region" description="Helical" evidence="9">
    <location>
        <begin position="167"/>
        <end position="187"/>
    </location>
</feature>
<feature type="transmembrane region" description="Helical" evidence="9">
    <location>
        <begin position="54"/>
        <end position="70"/>
    </location>
</feature>
<evidence type="ECO:0000256" key="4">
    <source>
        <dbReference type="ARBA" id="ARBA00022475"/>
    </source>
</evidence>
<dbReference type="AlphaFoldDB" id="A0A1Z1WM75"/>
<evidence type="ECO:0000256" key="5">
    <source>
        <dbReference type="ARBA" id="ARBA00022692"/>
    </source>
</evidence>
<dbReference type="PROSITE" id="PS50850">
    <property type="entry name" value="MFS"/>
    <property type="match status" value="1"/>
</dbReference>
<dbReference type="CDD" id="cd17321">
    <property type="entry name" value="MFS_MMR_MDR_like"/>
    <property type="match status" value="1"/>
</dbReference>
<evidence type="ECO:0000313" key="11">
    <source>
        <dbReference type="EMBL" id="ARX87490.1"/>
    </source>
</evidence>
<feature type="transmembrane region" description="Helical" evidence="9">
    <location>
        <begin position="408"/>
        <end position="429"/>
    </location>
</feature>
<reference evidence="11 12" key="1">
    <citation type="submission" date="2017-05" db="EMBL/GenBank/DDBJ databases">
        <title>Streptomyces alboflavus Genome sequencing and assembly.</title>
        <authorList>
            <person name="Wang Y."/>
            <person name="Du B."/>
            <person name="Ding Y."/>
            <person name="Liu H."/>
            <person name="Hou Q."/>
            <person name="Liu K."/>
            <person name="Wang C."/>
            <person name="Yao L."/>
        </authorList>
    </citation>
    <scope>NUCLEOTIDE SEQUENCE [LARGE SCALE GENOMIC DNA]</scope>
    <source>
        <strain evidence="11 12">MDJK44</strain>
    </source>
</reference>
<dbReference type="KEGG" id="salf:SMD44_06971"/>
<dbReference type="Gene3D" id="1.20.1250.20">
    <property type="entry name" value="MFS general substrate transporter like domains"/>
    <property type="match status" value="1"/>
</dbReference>
<feature type="domain" description="Major facilitator superfamily (MFS) profile" evidence="10">
    <location>
        <begin position="12"/>
        <end position="458"/>
    </location>
</feature>
<dbReference type="SUPFAM" id="SSF103473">
    <property type="entry name" value="MFS general substrate transporter"/>
    <property type="match status" value="1"/>
</dbReference>
<dbReference type="PANTHER" id="PTHR42718:SF9">
    <property type="entry name" value="MAJOR FACILITATOR SUPERFAMILY MULTIDRUG TRANSPORTER MFSC"/>
    <property type="match status" value="1"/>
</dbReference>
<accession>A0A1Z1WM75</accession>